<feature type="transmembrane region" description="Helical" evidence="1">
    <location>
        <begin position="161"/>
        <end position="180"/>
    </location>
</feature>
<sequence length="366" mass="41881">MTTTHTHKRRVPLWDNARWIAITLMVIGHAILKLIAEADAAYTLYLFIYAFHVPVFVAVSGYFAKSGPPDARQMHRLLTDIILPYVIFETIWTGVRWLLSGKLVPEKLVPDYSTASWTLWFLLALLVWRIALPYLVLLRYPLLISIMISIGAGYLPNIDGTFTLARALGLLPFFVFGWKLRQWLLTDTWLELRAGIIWRWRAGAIGLFALIYLIIALNIETLRDLQVRRFLLYNEAYGVFDYSEFWAGGIRLAVMLLAFVLIVAFLMLVPRRTTWFTDLGAATMYIYLLHTFVLYPLRETGVLDGPQPGWVLPGMIVLSVAISIALSLPVVRRVFRPIVEPRARWLFRSTAATPTDTIVVPSRDNR</sequence>
<dbReference type="PANTHER" id="PTHR37312:SF1">
    <property type="entry name" value="MEMBRANE-BOUND ACYLTRANSFERASE YKRP-RELATED"/>
    <property type="match status" value="1"/>
</dbReference>
<feature type="transmembrane region" description="Helical" evidence="1">
    <location>
        <begin position="245"/>
        <end position="268"/>
    </location>
</feature>
<keyword evidence="1" id="KW-0812">Transmembrane</keyword>
<dbReference type="Proteomes" id="UP000298154">
    <property type="component" value="Unassembled WGS sequence"/>
</dbReference>
<dbReference type="InterPro" id="IPR002656">
    <property type="entry name" value="Acyl_transf_3_dom"/>
</dbReference>
<dbReference type="PANTHER" id="PTHR37312">
    <property type="entry name" value="MEMBRANE-BOUND ACYLTRANSFERASE YKRP-RELATED"/>
    <property type="match status" value="1"/>
</dbReference>
<feature type="transmembrane region" description="Helical" evidence="1">
    <location>
        <begin position="17"/>
        <end position="36"/>
    </location>
</feature>
<comment type="caution">
    <text evidence="3">The sequence shown here is derived from an EMBL/GenBank/DDBJ whole genome shotgun (WGS) entry which is preliminary data.</text>
</comment>
<reference evidence="3 4" key="1">
    <citation type="submission" date="2019-03" db="EMBL/GenBank/DDBJ databases">
        <title>Genomics of glacier-inhabiting Cryobacterium strains.</title>
        <authorList>
            <person name="Liu Q."/>
            <person name="Xin Y.-H."/>
        </authorList>
    </citation>
    <scope>NUCLEOTIDE SEQUENCE [LARGE SCALE GENOMIC DNA]</scope>
    <source>
        <strain evidence="3 4">Sr36</strain>
    </source>
</reference>
<dbReference type="AlphaFoldDB" id="A0A4R9AKY5"/>
<dbReference type="GO" id="GO:0016747">
    <property type="term" value="F:acyltransferase activity, transferring groups other than amino-acyl groups"/>
    <property type="evidence" value="ECO:0007669"/>
    <property type="project" value="InterPro"/>
</dbReference>
<feature type="transmembrane region" description="Helical" evidence="1">
    <location>
        <begin position="309"/>
        <end position="331"/>
    </location>
</feature>
<evidence type="ECO:0000259" key="2">
    <source>
        <dbReference type="Pfam" id="PF01757"/>
    </source>
</evidence>
<name>A0A4R9AKY5_9MICO</name>
<evidence type="ECO:0000256" key="1">
    <source>
        <dbReference type="SAM" id="Phobius"/>
    </source>
</evidence>
<feature type="domain" description="Acyltransferase 3" evidence="2">
    <location>
        <begin position="15"/>
        <end position="327"/>
    </location>
</feature>
<accession>A0A4R9AKY5</accession>
<keyword evidence="1" id="KW-1133">Transmembrane helix</keyword>
<feature type="transmembrane region" description="Helical" evidence="1">
    <location>
        <begin position="275"/>
        <end position="297"/>
    </location>
</feature>
<evidence type="ECO:0000313" key="3">
    <source>
        <dbReference type="EMBL" id="TFD63677.1"/>
    </source>
</evidence>
<dbReference type="InterPro" id="IPR052734">
    <property type="entry name" value="Nod_factor_acetyltransferase"/>
</dbReference>
<gene>
    <name evidence="3" type="ORF">E3T47_13555</name>
</gene>
<keyword evidence="4" id="KW-1185">Reference proteome</keyword>
<dbReference type="EMBL" id="SOHK01000020">
    <property type="protein sequence ID" value="TFD63677.1"/>
    <property type="molecule type" value="Genomic_DNA"/>
</dbReference>
<protein>
    <submittedName>
        <fullName evidence="3">Fucose 4-O-acetylase</fullName>
    </submittedName>
</protein>
<feature type="transmembrane region" description="Helical" evidence="1">
    <location>
        <begin position="115"/>
        <end position="132"/>
    </location>
</feature>
<dbReference type="OrthoDB" id="6623990at2"/>
<feature type="transmembrane region" description="Helical" evidence="1">
    <location>
        <begin position="42"/>
        <end position="64"/>
    </location>
</feature>
<proteinExistence type="predicted"/>
<dbReference type="Pfam" id="PF01757">
    <property type="entry name" value="Acyl_transf_3"/>
    <property type="match status" value="1"/>
</dbReference>
<feature type="transmembrane region" description="Helical" evidence="1">
    <location>
        <begin position="200"/>
        <end position="219"/>
    </location>
</feature>
<evidence type="ECO:0000313" key="4">
    <source>
        <dbReference type="Proteomes" id="UP000298154"/>
    </source>
</evidence>
<feature type="transmembrane region" description="Helical" evidence="1">
    <location>
        <begin position="76"/>
        <end position="95"/>
    </location>
</feature>
<keyword evidence="1" id="KW-0472">Membrane</keyword>
<organism evidence="3 4">
    <name type="scientific">Cryobacterium ruanii</name>
    <dbReference type="NCBI Taxonomy" id="1259197"/>
    <lineage>
        <taxon>Bacteria</taxon>
        <taxon>Bacillati</taxon>
        <taxon>Actinomycetota</taxon>
        <taxon>Actinomycetes</taxon>
        <taxon>Micrococcales</taxon>
        <taxon>Microbacteriaceae</taxon>
        <taxon>Cryobacterium</taxon>
    </lineage>
</organism>
<feature type="transmembrane region" description="Helical" evidence="1">
    <location>
        <begin position="137"/>
        <end position="155"/>
    </location>
</feature>